<dbReference type="VEuPathDB" id="PlasmoDB:PCYB_111050"/>
<keyword evidence="2" id="KW-1133">Transmembrane helix</keyword>
<feature type="region of interest" description="Disordered" evidence="1">
    <location>
        <begin position="96"/>
        <end position="120"/>
    </location>
</feature>
<keyword evidence="4" id="KW-1185">Reference proteome</keyword>
<keyword evidence="2" id="KW-0472">Membrane</keyword>
<evidence type="ECO:0000313" key="4">
    <source>
        <dbReference type="Proteomes" id="UP000006319"/>
    </source>
</evidence>
<keyword evidence="2" id="KW-0812">Transmembrane</keyword>
<protein>
    <submittedName>
        <fullName evidence="3">Uncharacterized protein</fullName>
    </submittedName>
</protein>
<feature type="transmembrane region" description="Helical" evidence="2">
    <location>
        <begin position="270"/>
        <end position="296"/>
    </location>
</feature>
<evidence type="ECO:0000256" key="1">
    <source>
        <dbReference type="SAM" id="MobiDB-lite"/>
    </source>
</evidence>
<evidence type="ECO:0000313" key="3">
    <source>
        <dbReference type="EMBL" id="GAB67084.1"/>
    </source>
</evidence>
<organism evidence="3 4">
    <name type="scientific">Plasmodium cynomolgi (strain B)</name>
    <dbReference type="NCBI Taxonomy" id="1120755"/>
    <lineage>
        <taxon>Eukaryota</taxon>
        <taxon>Sar</taxon>
        <taxon>Alveolata</taxon>
        <taxon>Apicomplexa</taxon>
        <taxon>Aconoidasida</taxon>
        <taxon>Haemosporida</taxon>
        <taxon>Plasmodiidae</taxon>
        <taxon>Plasmodium</taxon>
        <taxon>Plasmodium (Plasmodium)</taxon>
    </lineage>
</organism>
<sequence length="297" mass="33243">MSKKFKTIGIAEKQLKFKSKSGNLITKNSDNMKKYTASNRTKIMLLCVELFLFISFISVLQNFNNGMHYNPRNCQQNEKTRNDFITSRQLSLLHTHNHGHGIHSHGIHSHGIHSHGLHTHGAHNHVTETVVESCGSRDPFSINKYKRDPSYDFPFDRCSSRLNRTHHHTGIIPNTACTTTVRTTNTSCVNNLPYSPITPPCTTQIVNSHAHHIAPPICEPGYPMVQAVIDDTIHSALAHTTMPCSPYTGFMGFRTRYITPMVTTFMGLPIYARGLISLVLLALPIIIAVLFFTLLAG</sequence>
<proteinExistence type="predicted"/>
<dbReference type="KEGG" id="pcy:PCYB_111050"/>
<evidence type="ECO:0000256" key="2">
    <source>
        <dbReference type="SAM" id="Phobius"/>
    </source>
</evidence>
<dbReference type="RefSeq" id="XP_004223031.1">
    <property type="nucleotide sequence ID" value="XM_004222983.1"/>
</dbReference>
<dbReference type="GeneID" id="14693444"/>
<dbReference type="EMBL" id="DF157103">
    <property type="protein sequence ID" value="GAB67084.1"/>
    <property type="molecule type" value="Genomic_DNA"/>
</dbReference>
<reference evidence="3 4" key="1">
    <citation type="journal article" date="2012" name="Nat. Genet.">
        <title>Plasmodium cynomolgi genome sequences provide insight into Plasmodium vivax and the monkey malaria clade.</title>
        <authorList>
            <person name="Tachibana S."/>
            <person name="Sullivan S.A."/>
            <person name="Kawai S."/>
            <person name="Nakamura S."/>
            <person name="Kim H.R."/>
            <person name="Goto N."/>
            <person name="Arisue N."/>
            <person name="Palacpac N.M.Q."/>
            <person name="Honma H."/>
            <person name="Yagi M."/>
            <person name="Tougan T."/>
            <person name="Katakai Y."/>
            <person name="Kaneko O."/>
            <person name="Mita T."/>
            <person name="Kita K."/>
            <person name="Yasutomi Y."/>
            <person name="Sutton P.L."/>
            <person name="Shakhbatyan R."/>
            <person name="Horii T."/>
            <person name="Yasunaga T."/>
            <person name="Barnwell J.W."/>
            <person name="Escalante A.A."/>
            <person name="Carlton J.M."/>
            <person name="Tanabe K."/>
        </authorList>
    </citation>
    <scope>NUCLEOTIDE SEQUENCE [LARGE SCALE GENOMIC DNA]</scope>
    <source>
        <strain evidence="3 4">B</strain>
    </source>
</reference>
<dbReference type="PhylomeDB" id="K6UUI7"/>
<dbReference type="OMA" id="IDDTIHS"/>
<dbReference type="OrthoDB" id="386933at2759"/>
<dbReference type="AlphaFoldDB" id="K6UUI7"/>
<gene>
    <name evidence="3" type="ORF">PCYB_111050</name>
</gene>
<dbReference type="Proteomes" id="UP000006319">
    <property type="component" value="Chromosome 11"/>
</dbReference>
<name>K6UUI7_PLACD</name>
<accession>K6UUI7</accession>
<feature type="transmembrane region" description="Helical" evidence="2">
    <location>
        <begin position="43"/>
        <end position="63"/>
    </location>
</feature>